<dbReference type="STRING" id="410764.GA0061103_4944"/>
<proteinExistence type="predicted"/>
<dbReference type="Gene3D" id="3.30.2310.20">
    <property type="entry name" value="RelE-like"/>
    <property type="match status" value="1"/>
</dbReference>
<dbReference type="OrthoDB" id="7724949at2"/>
<dbReference type="AlphaFoldDB" id="A0A1C3W665"/>
<dbReference type="Proteomes" id="UP000199101">
    <property type="component" value="Unassembled WGS sequence"/>
</dbReference>
<dbReference type="InterPro" id="IPR035093">
    <property type="entry name" value="RelE/ParE_toxin_dom_sf"/>
</dbReference>
<organism evidence="1 2">
    <name type="scientific">Rhizobium multihospitium</name>
    <dbReference type="NCBI Taxonomy" id="410764"/>
    <lineage>
        <taxon>Bacteria</taxon>
        <taxon>Pseudomonadati</taxon>
        <taxon>Pseudomonadota</taxon>
        <taxon>Alphaproteobacteria</taxon>
        <taxon>Hyphomicrobiales</taxon>
        <taxon>Rhizobiaceae</taxon>
        <taxon>Rhizobium/Agrobacterium group</taxon>
        <taxon>Rhizobium</taxon>
    </lineage>
</organism>
<keyword evidence="2" id="KW-1185">Reference proteome</keyword>
<sequence length="116" mass="13152">MVFKVVHSADSDRDLGLILDHLIESYIALGDPLTDAFDRAAERLHAIEADMEALAQASYQGTLLPDIAPGLQQVTKNRAIFYFDLDEERQVLRVLAIFFGGQDHRRRFLKRLGQPE</sequence>
<evidence type="ECO:0008006" key="3">
    <source>
        <dbReference type="Google" id="ProtNLM"/>
    </source>
</evidence>
<reference evidence="2" key="1">
    <citation type="submission" date="2016-08" db="EMBL/GenBank/DDBJ databases">
        <authorList>
            <person name="Varghese N."/>
            <person name="Submissions Spin"/>
        </authorList>
    </citation>
    <scope>NUCLEOTIDE SEQUENCE [LARGE SCALE GENOMIC DNA]</scope>
    <source>
        <strain evidence="2">HAMBI 2975</strain>
    </source>
</reference>
<evidence type="ECO:0000313" key="2">
    <source>
        <dbReference type="Proteomes" id="UP000199101"/>
    </source>
</evidence>
<name>A0A1C3W665_9HYPH</name>
<gene>
    <name evidence="1" type="ORF">GA0061103_4944</name>
</gene>
<protein>
    <recommendedName>
        <fullName evidence="3">KluB</fullName>
    </recommendedName>
</protein>
<evidence type="ECO:0000313" key="1">
    <source>
        <dbReference type="EMBL" id="SCB35617.1"/>
    </source>
</evidence>
<dbReference type="EMBL" id="FMAG01000004">
    <property type="protein sequence ID" value="SCB35617.1"/>
    <property type="molecule type" value="Genomic_DNA"/>
</dbReference>
<accession>A0A1C3W665</accession>
<dbReference type="RefSeq" id="WP_092713942.1">
    <property type="nucleotide sequence ID" value="NZ_FMAG01000004.1"/>
</dbReference>